<feature type="domain" description="Amine oxidase" evidence="1">
    <location>
        <begin position="59"/>
        <end position="324"/>
    </location>
</feature>
<organism evidence="2 3">
    <name type="scientific">Mycena sanguinolenta</name>
    <dbReference type="NCBI Taxonomy" id="230812"/>
    <lineage>
        <taxon>Eukaryota</taxon>
        <taxon>Fungi</taxon>
        <taxon>Dikarya</taxon>
        <taxon>Basidiomycota</taxon>
        <taxon>Agaricomycotina</taxon>
        <taxon>Agaricomycetes</taxon>
        <taxon>Agaricomycetidae</taxon>
        <taxon>Agaricales</taxon>
        <taxon>Marasmiineae</taxon>
        <taxon>Mycenaceae</taxon>
        <taxon>Mycena</taxon>
    </lineage>
</organism>
<gene>
    <name evidence="2" type="ORF">MSAN_00688700</name>
</gene>
<dbReference type="EMBL" id="JACAZH010000004">
    <property type="protein sequence ID" value="KAF7370563.1"/>
    <property type="molecule type" value="Genomic_DNA"/>
</dbReference>
<dbReference type="SUPFAM" id="SSF54373">
    <property type="entry name" value="FAD-linked reductases, C-terminal domain"/>
    <property type="match status" value="1"/>
</dbReference>
<dbReference type="SUPFAM" id="SSF51905">
    <property type="entry name" value="FAD/NAD(P)-binding domain"/>
    <property type="match status" value="1"/>
</dbReference>
<reference evidence="2" key="1">
    <citation type="submission" date="2020-05" db="EMBL/GenBank/DDBJ databases">
        <title>Mycena genomes resolve the evolution of fungal bioluminescence.</title>
        <authorList>
            <person name="Tsai I.J."/>
        </authorList>
    </citation>
    <scope>NUCLEOTIDE SEQUENCE</scope>
    <source>
        <strain evidence="2">160909Yilan</strain>
    </source>
</reference>
<name>A0A8H6Z0U0_9AGAR</name>
<accession>A0A8H6Z0U0</accession>
<proteinExistence type="predicted"/>
<evidence type="ECO:0000313" key="2">
    <source>
        <dbReference type="EMBL" id="KAF7370563.1"/>
    </source>
</evidence>
<dbReference type="Proteomes" id="UP000623467">
    <property type="component" value="Unassembled WGS sequence"/>
</dbReference>
<dbReference type="PANTHER" id="PTHR10742">
    <property type="entry name" value="FLAVIN MONOAMINE OXIDASE"/>
    <property type="match status" value="1"/>
</dbReference>
<dbReference type="Gene3D" id="3.90.660.10">
    <property type="match status" value="1"/>
</dbReference>
<keyword evidence="3" id="KW-1185">Reference proteome</keyword>
<dbReference type="InterPro" id="IPR036188">
    <property type="entry name" value="FAD/NAD-bd_sf"/>
</dbReference>
<dbReference type="InterPro" id="IPR050281">
    <property type="entry name" value="Flavin_monoamine_oxidase"/>
</dbReference>
<dbReference type="Pfam" id="PF01593">
    <property type="entry name" value="Amino_oxidase"/>
    <property type="match status" value="1"/>
</dbReference>
<comment type="caution">
    <text evidence="2">The sequence shown here is derived from an EMBL/GenBank/DDBJ whole genome shotgun (WGS) entry which is preliminary data.</text>
</comment>
<dbReference type="AlphaFoldDB" id="A0A8H6Z0U0"/>
<protein>
    <submittedName>
        <fullName evidence="2">Amine oxidase</fullName>
    </submittedName>
</protein>
<sequence>MRIWSILNPSLSGSRHSETATGLYNDAFVESTMDAMDFGSSTATRDAGARRQSEPPDYDWYCIDGGSDHIIRRMVDKIKTKPTTGVRVVAIQSTPSGEMEVVSQTRDGKIKKTYSQVICTAPLGCISAIEIPREDLSYMQRLAIRGLNYDTSTKIALKFESRWWEDPAIMGADRVIKGGTSSTDIPIRTCVYPSYGFNATSKPPGVLLASYTWAQDAQRLGGLAQGVGTEADQRLVELTLQNLSQLHGIPLVDHYAYNWHNNEDARGAFALFGPGQFGNRQQTNSMFVSMKAPAAGGKLHFAGEATSAHHAWVLGALNSAWRAVYSTLGRMQDAVIKREQLIKEWKIPDEEDPESLIKLAVLAEANKL</sequence>
<evidence type="ECO:0000259" key="1">
    <source>
        <dbReference type="Pfam" id="PF01593"/>
    </source>
</evidence>
<dbReference type="GO" id="GO:0001716">
    <property type="term" value="F:L-amino-acid oxidase activity"/>
    <property type="evidence" value="ECO:0007669"/>
    <property type="project" value="TreeGrafter"/>
</dbReference>
<dbReference type="GO" id="GO:0009063">
    <property type="term" value="P:amino acid catabolic process"/>
    <property type="evidence" value="ECO:0007669"/>
    <property type="project" value="TreeGrafter"/>
</dbReference>
<dbReference type="InterPro" id="IPR002937">
    <property type="entry name" value="Amino_oxidase"/>
</dbReference>
<evidence type="ECO:0000313" key="3">
    <source>
        <dbReference type="Proteomes" id="UP000623467"/>
    </source>
</evidence>
<dbReference type="PANTHER" id="PTHR10742:SF342">
    <property type="entry name" value="AMINE OXIDASE"/>
    <property type="match status" value="1"/>
</dbReference>
<dbReference type="OrthoDB" id="7777654at2759"/>
<dbReference type="Gene3D" id="1.10.10.1620">
    <property type="match status" value="1"/>
</dbReference>